<dbReference type="InterPro" id="IPR016181">
    <property type="entry name" value="Acyl_CoA_acyltransferase"/>
</dbReference>
<dbReference type="PROSITE" id="PS51186">
    <property type="entry name" value="GNAT"/>
    <property type="match status" value="1"/>
</dbReference>
<dbReference type="RefSeq" id="WP_379832532.1">
    <property type="nucleotide sequence ID" value="NZ_JBHSSC010000043.1"/>
</dbReference>
<evidence type="ECO:0000256" key="2">
    <source>
        <dbReference type="ARBA" id="ARBA00023315"/>
    </source>
</evidence>
<dbReference type="Pfam" id="PF00583">
    <property type="entry name" value="Acetyltransf_1"/>
    <property type="match status" value="1"/>
</dbReference>
<protein>
    <submittedName>
        <fullName evidence="4">GNAT family N-acetyltransferase</fullName>
    </submittedName>
</protein>
<comment type="caution">
    <text evidence="4">The sequence shown here is derived from an EMBL/GenBank/DDBJ whole genome shotgun (WGS) entry which is preliminary data.</text>
</comment>
<dbReference type="Gene3D" id="3.40.630.30">
    <property type="match status" value="1"/>
</dbReference>
<organism evidence="4 5">
    <name type="scientific">Lactiplantibacillus daowaiensis</name>
    <dbReference type="NCBI Taxonomy" id="2559918"/>
    <lineage>
        <taxon>Bacteria</taxon>
        <taxon>Bacillati</taxon>
        <taxon>Bacillota</taxon>
        <taxon>Bacilli</taxon>
        <taxon>Lactobacillales</taxon>
        <taxon>Lactobacillaceae</taxon>
        <taxon>Lactiplantibacillus</taxon>
    </lineage>
</organism>
<dbReference type="PANTHER" id="PTHR43877">
    <property type="entry name" value="AMINOALKYLPHOSPHONATE N-ACETYLTRANSFERASE-RELATED-RELATED"/>
    <property type="match status" value="1"/>
</dbReference>
<dbReference type="InterPro" id="IPR050832">
    <property type="entry name" value="Bact_Acetyltransf"/>
</dbReference>
<dbReference type="PANTHER" id="PTHR43877:SF2">
    <property type="entry name" value="AMINOALKYLPHOSPHONATE N-ACETYLTRANSFERASE-RELATED"/>
    <property type="match status" value="1"/>
</dbReference>
<dbReference type="InterPro" id="IPR000182">
    <property type="entry name" value="GNAT_dom"/>
</dbReference>
<evidence type="ECO:0000259" key="3">
    <source>
        <dbReference type="PROSITE" id="PS51186"/>
    </source>
</evidence>
<dbReference type="Proteomes" id="UP001596282">
    <property type="component" value="Unassembled WGS sequence"/>
</dbReference>
<feature type="domain" description="N-acetyltransferase" evidence="3">
    <location>
        <begin position="2"/>
        <end position="140"/>
    </location>
</feature>
<keyword evidence="2" id="KW-0012">Acyltransferase</keyword>
<keyword evidence="5" id="KW-1185">Reference proteome</keyword>
<reference evidence="5" key="1">
    <citation type="journal article" date="2019" name="Int. J. Syst. Evol. Microbiol.">
        <title>The Global Catalogue of Microorganisms (GCM) 10K type strain sequencing project: providing services to taxonomists for standard genome sequencing and annotation.</title>
        <authorList>
            <consortium name="The Broad Institute Genomics Platform"/>
            <consortium name="The Broad Institute Genome Sequencing Center for Infectious Disease"/>
            <person name="Wu L."/>
            <person name="Ma J."/>
        </authorList>
    </citation>
    <scope>NUCLEOTIDE SEQUENCE [LARGE SCALE GENOMIC DNA]</scope>
    <source>
        <strain evidence="5">CCM 8933</strain>
    </source>
</reference>
<proteinExistence type="predicted"/>
<accession>A0ABW1S3X0</accession>
<evidence type="ECO:0000256" key="1">
    <source>
        <dbReference type="ARBA" id="ARBA00022679"/>
    </source>
</evidence>
<evidence type="ECO:0000313" key="5">
    <source>
        <dbReference type="Proteomes" id="UP001596282"/>
    </source>
</evidence>
<gene>
    <name evidence="4" type="ORF">ACFP5Y_12850</name>
</gene>
<keyword evidence="1" id="KW-0808">Transferase</keyword>
<evidence type="ECO:0000313" key="4">
    <source>
        <dbReference type="EMBL" id="MFC6182117.1"/>
    </source>
</evidence>
<dbReference type="EMBL" id="JBHSSC010000043">
    <property type="protein sequence ID" value="MFC6182117.1"/>
    <property type="molecule type" value="Genomic_DNA"/>
</dbReference>
<sequence length="141" mass="16041">MTKIAMIAPTTLDDYLSTLFQQQLSDNAIKYERDITETVGIGAFDNDKLVGGVLMTRRYDHLYIARLAIDKAYRGQQLGTKLIDAAEAWARERQVLNITLSTRDYQAVGFYEKCGFKRYGKVVDLPFAGVTTVYFVKRLLD</sequence>
<dbReference type="SUPFAM" id="SSF55729">
    <property type="entry name" value="Acyl-CoA N-acyltransferases (Nat)"/>
    <property type="match status" value="1"/>
</dbReference>
<dbReference type="CDD" id="cd04301">
    <property type="entry name" value="NAT_SF"/>
    <property type="match status" value="1"/>
</dbReference>
<name>A0ABW1S3X0_9LACO</name>